<sequence length="292" mass="33881">MDSIQNQSFSLVKLSKDVQRRIRFLATPKQAYKLQVAVGNEENHLGPTQFGLANPWFPHHSFVRENEKLVLKEFALTPYGVINQVVRMEKDTLIVINHEFDPSIMVETDVTDPIFDHIILEPYSINLENGFFTAKMLQKIATKSCRILKFNGHFLSYGVDLLTVLQSFPCCQKIKIGNLRYENWAQTFIEAGIVDMLNLWLYGDPGYIYSCTPLEVYMLCRAQQNDFKLELNVFTKTDVYFTVFHQSIGDFFVETNENDEDIVLTVVQVQFKVYYKFKVDEMDSDDTGEEDE</sequence>
<reference evidence="1" key="1">
    <citation type="journal article" date="2013" name="Genetics">
        <title>The draft genome and transcriptome of Panagrellus redivivus are shaped by the harsh demands of a free-living lifestyle.</title>
        <authorList>
            <person name="Srinivasan J."/>
            <person name="Dillman A.R."/>
            <person name="Macchietto M.G."/>
            <person name="Heikkinen L."/>
            <person name="Lakso M."/>
            <person name="Fracchia K.M."/>
            <person name="Antoshechkin I."/>
            <person name="Mortazavi A."/>
            <person name="Wong G."/>
            <person name="Sternberg P.W."/>
        </authorList>
    </citation>
    <scope>NUCLEOTIDE SEQUENCE [LARGE SCALE GENOMIC DNA]</scope>
    <source>
        <strain evidence="1">MT8872</strain>
    </source>
</reference>
<keyword evidence="1" id="KW-1185">Reference proteome</keyword>
<name>A0A7E4VZM2_PANRE</name>
<protein>
    <submittedName>
        <fullName evidence="2">FBA_2 domain-containing protein</fullName>
    </submittedName>
</protein>
<dbReference type="Proteomes" id="UP000492821">
    <property type="component" value="Unassembled WGS sequence"/>
</dbReference>
<reference evidence="2" key="2">
    <citation type="submission" date="2020-10" db="UniProtKB">
        <authorList>
            <consortium name="WormBaseParasite"/>
        </authorList>
    </citation>
    <scope>IDENTIFICATION</scope>
</reference>
<organism evidence="1 2">
    <name type="scientific">Panagrellus redivivus</name>
    <name type="common">Microworm</name>
    <dbReference type="NCBI Taxonomy" id="6233"/>
    <lineage>
        <taxon>Eukaryota</taxon>
        <taxon>Metazoa</taxon>
        <taxon>Ecdysozoa</taxon>
        <taxon>Nematoda</taxon>
        <taxon>Chromadorea</taxon>
        <taxon>Rhabditida</taxon>
        <taxon>Tylenchina</taxon>
        <taxon>Panagrolaimomorpha</taxon>
        <taxon>Panagrolaimoidea</taxon>
        <taxon>Panagrolaimidae</taxon>
        <taxon>Panagrellus</taxon>
    </lineage>
</organism>
<dbReference type="AlphaFoldDB" id="A0A7E4VZM2"/>
<evidence type="ECO:0000313" key="2">
    <source>
        <dbReference type="WBParaSite" id="Pan_g5620.t1"/>
    </source>
</evidence>
<accession>A0A7E4VZM2</accession>
<evidence type="ECO:0000313" key="1">
    <source>
        <dbReference type="Proteomes" id="UP000492821"/>
    </source>
</evidence>
<proteinExistence type="predicted"/>
<dbReference type="WBParaSite" id="Pan_g5620.t1">
    <property type="protein sequence ID" value="Pan_g5620.t1"/>
    <property type="gene ID" value="Pan_g5620"/>
</dbReference>